<dbReference type="RefSeq" id="WP_060461822.1">
    <property type="nucleotide sequence ID" value="NZ_AP025162.1"/>
</dbReference>
<comment type="caution">
    <text evidence="2">The sequence shown here is derived from an EMBL/GenBank/DDBJ whole genome shotgun (WGS) entry which is preliminary data.</text>
</comment>
<evidence type="ECO:0000313" key="2">
    <source>
        <dbReference type="EMBL" id="KWU04476.1"/>
    </source>
</evidence>
<feature type="transmembrane region" description="Helical" evidence="1">
    <location>
        <begin position="191"/>
        <end position="216"/>
    </location>
</feature>
<evidence type="ECO:0000313" key="3">
    <source>
        <dbReference type="Proteomes" id="UP000067598"/>
    </source>
</evidence>
<dbReference type="Proteomes" id="UP000067598">
    <property type="component" value="Unassembled WGS sequence"/>
</dbReference>
<dbReference type="PANTHER" id="PTHR40076:SF1">
    <property type="entry name" value="MEMBRANE PROTEIN"/>
    <property type="match status" value="1"/>
</dbReference>
<evidence type="ECO:0000256" key="1">
    <source>
        <dbReference type="SAM" id="Phobius"/>
    </source>
</evidence>
<accession>A0A120DIS1</accession>
<reference evidence="2 3" key="1">
    <citation type="journal article" date="2016" name="Microbiology (Mosc.)">
        <title>Comparison of Lactobacillus crispatus isolates from Lactobacillus-dominated vaginal microbiomes with isolates from microbiomes containing bacterial vaginosis-associated bacteria.</title>
        <authorList>
            <person name="Abdelmaksoud A.A."/>
            <person name="Koparde V.N."/>
            <person name="Sheth N.U."/>
            <person name="Serrano M.G."/>
            <person name="Glascock A.L."/>
            <person name="Fettweis J.M."/>
            <person name="Strauss Iii J.F."/>
            <person name="Buck G.A."/>
            <person name="Jefferson K.K."/>
        </authorList>
    </citation>
    <scope>NUCLEOTIDE SEQUENCE [LARGE SCALE GENOMIC DNA]</scope>
    <source>
        <strain evidence="2 3">VMC3</strain>
    </source>
</reference>
<name>A0A120DIS1_9LACO</name>
<organism evidence="2 3">
    <name type="scientific">Lactobacillus crispatus</name>
    <dbReference type="NCBI Taxonomy" id="47770"/>
    <lineage>
        <taxon>Bacteria</taxon>
        <taxon>Bacillati</taxon>
        <taxon>Bacillota</taxon>
        <taxon>Bacilli</taxon>
        <taxon>Lactobacillales</taxon>
        <taxon>Lactobacillaceae</taxon>
        <taxon>Lactobacillus</taxon>
    </lineage>
</organism>
<feature type="transmembrane region" description="Helical" evidence="1">
    <location>
        <begin position="20"/>
        <end position="38"/>
    </location>
</feature>
<dbReference type="Pfam" id="PF06161">
    <property type="entry name" value="DUF975"/>
    <property type="match status" value="1"/>
</dbReference>
<feature type="transmembrane region" description="Helical" evidence="1">
    <location>
        <begin position="75"/>
        <end position="99"/>
    </location>
</feature>
<feature type="transmembrane region" description="Helical" evidence="1">
    <location>
        <begin position="126"/>
        <end position="149"/>
    </location>
</feature>
<evidence type="ECO:0008006" key="4">
    <source>
        <dbReference type="Google" id="ProtNLM"/>
    </source>
</evidence>
<dbReference type="PATRIC" id="fig|47770.28.peg.2116"/>
<protein>
    <recommendedName>
        <fullName evidence="4">DUF975 family protein</fullName>
    </recommendedName>
</protein>
<gene>
    <name evidence="2" type="ORF">AEL95_02575</name>
</gene>
<proteinExistence type="predicted"/>
<dbReference type="PANTHER" id="PTHR40076">
    <property type="entry name" value="MEMBRANE PROTEIN-RELATED"/>
    <property type="match status" value="1"/>
</dbReference>
<sequence>MATTRKELKEQARDQLRGNWGWAVLLSFVGWLIVYILTDIENFFKKGEDIVYGIVRRFGNNAELMYLDKVRVNPFAWLITLVVSVAIGLITWGVIYTILHFRDSGTKENVLSGIFSPFTRNFKSNFLTYILYEIFLILWTWLLIIPGLIKAYSYAMTPYILRDMLDSGHEPTATEAISASRKLMDGHKMDLFIFDLSFIGWWLLGIISCGIGLLWVNPYYRQAKANFYRNLAGEQFAK</sequence>
<dbReference type="EMBL" id="LJGP01000008">
    <property type="protein sequence ID" value="KWU04476.1"/>
    <property type="molecule type" value="Genomic_DNA"/>
</dbReference>
<keyword evidence="1" id="KW-1133">Transmembrane helix</keyword>
<keyword evidence="1" id="KW-0812">Transmembrane</keyword>
<keyword evidence="1" id="KW-0472">Membrane</keyword>
<dbReference type="AlphaFoldDB" id="A0A120DIS1"/>
<dbReference type="InterPro" id="IPR010380">
    <property type="entry name" value="DUF975"/>
</dbReference>